<dbReference type="EC" id="7.1.1.1" evidence="2"/>
<gene>
    <name evidence="13" type="ORF">DC28_09215</name>
</gene>
<evidence type="ECO:0000313" key="13">
    <source>
        <dbReference type="EMBL" id="KGE71962.1"/>
    </source>
</evidence>
<dbReference type="SUPFAM" id="SSF52283">
    <property type="entry name" value="Formate/glycerate dehydrogenase catalytic domain-like"/>
    <property type="match status" value="1"/>
</dbReference>
<evidence type="ECO:0000259" key="11">
    <source>
        <dbReference type="SMART" id="SM01002"/>
    </source>
</evidence>
<dbReference type="InterPro" id="IPR007886">
    <property type="entry name" value="AlaDH/PNT_N"/>
</dbReference>
<dbReference type="Pfam" id="PF05222">
    <property type="entry name" value="AlaDh_PNT_N"/>
    <property type="match status" value="1"/>
</dbReference>
<evidence type="ECO:0000259" key="12">
    <source>
        <dbReference type="SMART" id="SM01003"/>
    </source>
</evidence>
<organism evidence="13 14">
    <name type="scientific">Spirochaeta lutea</name>
    <dbReference type="NCBI Taxonomy" id="1480694"/>
    <lineage>
        <taxon>Bacteria</taxon>
        <taxon>Pseudomonadati</taxon>
        <taxon>Spirochaetota</taxon>
        <taxon>Spirochaetia</taxon>
        <taxon>Spirochaetales</taxon>
        <taxon>Spirochaetaceae</taxon>
        <taxon>Spirochaeta</taxon>
    </lineage>
</organism>
<dbReference type="GO" id="GO:0050661">
    <property type="term" value="F:NADP binding"/>
    <property type="evidence" value="ECO:0007669"/>
    <property type="project" value="TreeGrafter"/>
</dbReference>
<evidence type="ECO:0000256" key="1">
    <source>
        <dbReference type="ARBA" id="ARBA00003943"/>
    </source>
</evidence>
<dbReference type="SMART" id="SM01003">
    <property type="entry name" value="AlaDh_PNT_N"/>
    <property type="match status" value="1"/>
</dbReference>
<evidence type="ECO:0000256" key="10">
    <source>
        <dbReference type="ARBA" id="ARBA00084087"/>
    </source>
</evidence>
<protein>
    <recommendedName>
        <fullName evidence="8">NAD(P) transhydrogenase subunit alpha part 1</fullName>
        <ecNumber evidence="2">7.1.1.1</ecNumber>
    </recommendedName>
    <alternativeName>
        <fullName evidence="10">Nicotinamide nucleotide transhydrogenase subunit alpha 1</fullName>
    </alternativeName>
    <alternativeName>
        <fullName evidence="9">Pyridine nucleotide transhydrogenase subunit alpha 1</fullName>
    </alternativeName>
</protein>
<evidence type="ECO:0000256" key="8">
    <source>
        <dbReference type="ARBA" id="ARBA00071353"/>
    </source>
</evidence>
<evidence type="ECO:0000256" key="5">
    <source>
        <dbReference type="ARBA" id="ARBA00022967"/>
    </source>
</evidence>
<dbReference type="InterPro" id="IPR007698">
    <property type="entry name" value="AlaDH/PNT_NAD(H)-bd"/>
</dbReference>
<dbReference type="RefSeq" id="WP_037547856.1">
    <property type="nucleotide sequence ID" value="NZ_JNUP01000064.1"/>
</dbReference>
<evidence type="ECO:0000256" key="9">
    <source>
        <dbReference type="ARBA" id="ARBA00076996"/>
    </source>
</evidence>
<dbReference type="Pfam" id="PF01262">
    <property type="entry name" value="AlaDh_PNT_C"/>
    <property type="match status" value="1"/>
</dbReference>
<dbReference type="SUPFAM" id="SSF51735">
    <property type="entry name" value="NAD(P)-binding Rossmann-fold domains"/>
    <property type="match status" value="1"/>
</dbReference>
<evidence type="ECO:0000256" key="4">
    <source>
        <dbReference type="ARBA" id="ARBA00022857"/>
    </source>
</evidence>
<comment type="function">
    <text evidence="1">The transhydrogenation between NADH and NADP is coupled to respiration and ATP hydrolysis and functions as a proton pump across the membrane.</text>
</comment>
<dbReference type="EMBL" id="JNUP01000064">
    <property type="protein sequence ID" value="KGE71962.1"/>
    <property type="molecule type" value="Genomic_DNA"/>
</dbReference>
<keyword evidence="14" id="KW-1185">Reference proteome</keyword>
<dbReference type="STRING" id="1480694.DC28_09215"/>
<evidence type="ECO:0000256" key="2">
    <source>
        <dbReference type="ARBA" id="ARBA00012943"/>
    </source>
</evidence>
<accession>A0A098QZP6</accession>
<name>A0A098QZP6_9SPIO</name>
<evidence type="ECO:0000256" key="6">
    <source>
        <dbReference type="ARBA" id="ARBA00023027"/>
    </source>
</evidence>
<dbReference type="SMART" id="SM01002">
    <property type="entry name" value="AlaDh_PNT_C"/>
    <property type="match status" value="1"/>
</dbReference>
<keyword evidence="3" id="KW-0547">Nucleotide-binding</keyword>
<evidence type="ECO:0000313" key="14">
    <source>
        <dbReference type="Proteomes" id="UP000029692"/>
    </source>
</evidence>
<dbReference type="PANTHER" id="PTHR10160">
    <property type="entry name" value="NAD(P) TRANSHYDROGENASE"/>
    <property type="match status" value="1"/>
</dbReference>
<proteinExistence type="predicted"/>
<reference evidence="13 14" key="1">
    <citation type="submission" date="2014-05" db="EMBL/GenBank/DDBJ databases">
        <title>De novo Genome Sequence of Spirocheata sp.</title>
        <authorList>
            <person name="Shivani Y."/>
            <person name="Subhash Y."/>
            <person name="Tushar L."/>
            <person name="Sasikala C."/>
            <person name="Ramana C.V."/>
        </authorList>
    </citation>
    <scope>NUCLEOTIDE SEQUENCE [LARGE SCALE GENOMIC DNA]</scope>
    <source>
        <strain evidence="13 14">JC230</strain>
    </source>
</reference>
<dbReference type="NCBIfam" id="NF006942">
    <property type="entry name" value="PRK09424.1"/>
    <property type="match status" value="1"/>
</dbReference>
<dbReference type="Proteomes" id="UP000029692">
    <property type="component" value="Unassembled WGS sequence"/>
</dbReference>
<sequence length="383" mass="41000">MIIGVPKELHPDELRVALVPVQVPRLKKAGHEVLIETGAGEAAGYPDQEYQEKGAQLVGRGDVFAKSDFLVTLRGGANADEQFVKDAQGLQDGASVIGMLDPYEPHDLFTLYGKKKITAYSLELIPRITRAQSMDVLSSMANLAGYKAALLAADNLKKMFPMMMTAAGTIVPAKAFILGVGVAGLQAIATTKRLGAVVSAYDVRPAVKDQVLSLGAKFVEMELDTADSESSGGYAKAMDEEFYRKQRELLTGVLKETDVVITTAAIPGKKSPVLITEEMVKEMQPGSVVVDLAVERGGNCELSEAGKTVVKHGVTIIGPVNVPAALAYHASQLFSKNLETFFLNLFSKEGDLKSPGEDEIVDTTRILADGGAVHEDRRKILGL</sequence>
<evidence type="ECO:0000256" key="7">
    <source>
        <dbReference type="ARBA" id="ARBA00048202"/>
    </source>
</evidence>
<keyword evidence="6" id="KW-0520">NAD</keyword>
<dbReference type="GO" id="GO:0005886">
    <property type="term" value="C:plasma membrane"/>
    <property type="evidence" value="ECO:0007669"/>
    <property type="project" value="TreeGrafter"/>
</dbReference>
<evidence type="ECO:0000256" key="3">
    <source>
        <dbReference type="ARBA" id="ARBA00022741"/>
    </source>
</evidence>
<comment type="catalytic activity">
    <reaction evidence="7">
        <text>NAD(+) + NADPH + H(+)(in) = NADH + NADP(+) + H(+)(out)</text>
        <dbReference type="Rhea" id="RHEA:47992"/>
        <dbReference type="ChEBI" id="CHEBI:15378"/>
        <dbReference type="ChEBI" id="CHEBI:57540"/>
        <dbReference type="ChEBI" id="CHEBI:57783"/>
        <dbReference type="ChEBI" id="CHEBI:57945"/>
        <dbReference type="ChEBI" id="CHEBI:58349"/>
        <dbReference type="EC" id="7.1.1.1"/>
    </reaction>
</comment>
<feature type="domain" description="Alanine dehydrogenase/pyridine nucleotide transhydrogenase N-terminal" evidence="12">
    <location>
        <begin position="4"/>
        <end position="144"/>
    </location>
</feature>
<dbReference type="GO" id="GO:0008750">
    <property type="term" value="F:proton-translocating NAD(P)+ transhydrogenase activity"/>
    <property type="evidence" value="ECO:0007669"/>
    <property type="project" value="UniProtKB-EC"/>
</dbReference>
<comment type="caution">
    <text evidence="13">The sequence shown here is derived from an EMBL/GenBank/DDBJ whole genome shotgun (WGS) entry which is preliminary data.</text>
</comment>
<dbReference type="GO" id="GO:0006740">
    <property type="term" value="P:NADPH regeneration"/>
    <property type="evidence" value="ECO:0007669"/>
    <property type="project" value="TreeGrafter"/>
</dbReference>
<dbReference type="CDD" id="cd05304">
    <property type="entry name" value="Rubrum_tdh"/>
    <property type="match status" value="1"/>
</dbReference>
<dbReference type="AlphaFoldDB" id="A0A098QZP6"/>
<dbReference type="InterPro" id="IPR036291">
    <property type="entry name" value="NAD(P)-bd_dom_sf"/>
</dbReference>
<keyword evidence="5" id="KW-1278">Translocase</keyword>
<keyword evidence="4" id="KW-0521">NADP</keyword>
<dbReference type="Gene3D" id="3.40.50.720">
    <property type="entry name" value="NAD(P)-binding Rossmann-like Domain"/>
    <property type="match status" value="2"/>
</dbReference>
<feature type="domain" description="Alanine dehydrogenase/pyridine nucleotide transhydrogenase NAD(H)-binding" evidence="11">
    <location>
        <begin position="153"/>
        <end position="318"/>
    </location>
</feature>
<dbReference type="FunFam" id="3.40.50.720:FF:000188">
    <property type="entry name" value="NAD(P) transhydrogenase alpha subunit 1"/>
    <property type="match status" value="1"/>
</dbReference>
<dbReference type="PANTHER" id="PTHR10160:SF19">
    <property type="entry name" value="PROTON-TRANSLOCATING NAD(P)(+) TRANSHYDROGENASE"/>
    <property type="match status" value="1"/>
</dbReference>
<dbReference type="OrthoDB" id="9804592at2"/>
<dbReference type="eggNOG" id="COG3288">
    <property type="taxonomic scope" value="Bacteria"/>
</dbReference>